<keyword evidence="2" id="KW-1185">Reference proteome</keyword>
<dbReference type="EnsemblPlants" id="AVESA.00010b.r2.1AG0034640.1">
    <property type="protein sequence ID" value="AVESA.00010b.r2.1AG0034640.1.CDS.1"/>
    <property type="gene ID" value="AVESA.00010b.r2.1AG0034640"/>
</dbReference>
<reference evidence="1" key="1">
    <citation type="submission" date="2021-05" db="EMBL/GenBank/DDBJ databases">
        <authorList>
            <person name="Scholz U."/>
            <person name="Mascher M."/>
            <person name="Fiebig A."/>
        </authorList>
    </citation>
    <scope>NUCLEOTIDE SEQUENCE [LARGE SCALE GENOMIC DNA]</scope>
</reference>
<proteinExistence type="predicted"/>
<accession>A0ACD5TDG8</accession>
<name>A0ACD5TDG8_AVESA</name>
<evidence type="ECO:0000313" key="1">
    <source>
        <dbReference type="EnsemblPlants" id="AVESA.00010b.r2.1AG0034640.1.CDS.1"/>
    </source>
</evidence>
<protein>
    <submittedName>
        <fullName evidence="1">Uncharacterized protein</fullName>
    </submittedName>
</protein>
<organism evidence="1 2">
    <name type="scientific">Avena sativa</name>
    <name type="common">Oat</name>
    <dbReference type="NCBI Taxonomy" id="4498"/>
    <lineage>
        <taxon>Eukaryota</taxon>
        <taxon>Viridiplantae</taxon>
        <taxon>Streptophyta</taxon>
        <taxon>Embryophyta</taxon>
        <taxon>Tracheophyta</taxon>
        <taxon>Spermatophyta</taxon>
        <taxon>Magnoliopsida</taxon>
        <taxon>Liliopsida</taxon>
        <taxon>Poales</taxon>
        <taxon>Poaceae</taxon>
        <taxon>BOP clade</taxon>
        <taxon>Pooideae</taxon>
        <taxon>Poodae</taxon>
        <taxon>Poeae</taxon>
        <taxon>Poeae Chloroplast Group 1 (Aveneae type)</taxon>
        <taxon>Aveninae</taxon>
        <taxon>Avena</taxon>
    </lineage>
</organism>
<sequence>MKRTCASANASSVTMVEMVPPHGPGGANHIQPPPPLPPGVYFSPTRDECLGFLNRWIAGDSEMADTKGYIFGANVYGESPEALRSRHPPASIRGRGEHAWWFLSETRFQSLTAGGGASKRADRRVETGGFWRLEQSKEKLERSKKRPKLEQSEEEEELEEADGAKNSFGFYVGLSRKDDKTPWLMQEFTSANDDGAGKLGVPALYRVYVTPRATSDQLRAVFGEHGVKKGPDGKKLPARAMVPQEYFDGIAELLPEGSVRGGVVQEHVPAPPSPVGLLGYYGQQEQYVDQYHHQQQGQYVEQQQQQQEQYVDQYQQQQQQGQYVDQFQQQQQGPFSTVAPSEPPLASAGFIGDFTADDYLSMPMEEFLGMIGEHPALTVKGEEPNWGSLGNIVGDDELANFDKED</sequence>
<reference evidence="1" key="2">
    <citation type="submission" date="2025-09" db="UniProtKB">
        <authorList>
            <consortium name="EnsemblPlants"/>
        </authorList>
    </citation>
    <scope>IDENTIFICATION</scope>
</reference>
<dbReference type="Proteomes" id="UP001732700">
    <property type="component" value="Chromosome 1A"/>
</dbReference>
<evidence type="ECO:0000313" key="2">
    <source>
        <dbReference type="Proteomes" id="UP001732700"/>
    </source>
</evidence>